<name>A0A0F9UGM1_9ZZZZ</name>
<dbReference type="InterPro" id="IPR029052">
    <property type="entry name" value="Metallo-depent_PP-like"/>
</dbReference>
<feature type="domain" description="Calcineurin-like phosphoesterase" evidence="1">
    <location>
        <begin position="1"/>
        <end position="214"/>
    </location>
</feature>
<dbReference type="AlphaFoldDB" id="A0A0F9UGM1"/>
<evidence type="ECO:0000313" key="2">
    <source>
        <dbReference type="EMBL" id="KKN92355.1"/>
    </source>
</evidence>
<sequence length="366" mass="41384">MRILIFSDLHLHNHVYGSSIVDYDPWNFKSINSRLLDGFKVFEQVCAYLKDNPVDEIVFCGDLFHTHGKIDAGVLRVAYVGWETIMQYHDKPFHASALVGNHDTADKTMNTHAMHWLESLGVNVMDVQGHNEFNGLPRRLSYLPYTEDVEVIKEFFKKAEEKTHSKGLAGLPTICFMHAGIDGVPMKSGFVPGSAFNTDMIPDGIQHVFAGHYHGHMKVTDKTTVIGSPLQLNWADEGDDKGFIIYDTDTGEQEFIKIDAPRFVTVDLGSAGALGFGALGQNLRKDWFEGNFIRVVNYDHSSQEELREEFTGAGARSVEFVVKLEEVDRLQPLSSDKLHIPDAIREYEKQKEVTPERRKIGEELRK</sequence>
<protein>
    <recommendedName>
        <fullName evidence="1">Calcineurin-like phosphoesterase domain-containing protein</fullName>
    </recommendedName>
</protein>
<dbReference type="PANTHER" id="PTHR30337:SF0">
    <property type="entry name" value="NUCLEASE SBCCD SUBUNIT D"/>
    <property type="match status" value="1"/>
</dbReference>
<dbReference type="GO" id="GO:0016787">
    <property type="term" value="F:hydrolase activity"/>
    <property type="evidence" value="ECO:0007669"/>
    <property type="project" value="InterPro"/>
</dbReference>
<evidence type="ECO:0000259" key="1">
    <source>
        <dbReference type="Pfam" id="PF00149"/>
    </source>
</evidence>
<dbReference type="SUPFAM" id="SSF56300">
    <property type="entry name" value="Metallo-dependent phosphatases"/>
    <property type="match status" value="1"/>
</dbReference>
<dbReference type="PANTHER" id="PTHR30337">
    <property type="entry name" value="COMPONENT OF ATP-DEPENDENT DSDNA EXONUCLEASE"/>
    <property type="match status" value="1"/>
</dbReference>
<reference evidence="2" key="1">
    <citation type="journal article" date="2015" name="Nature">
        <title>Complex archaea that bridge the gap between prokaryotes and eukaryotes.</title>
        <authorList>
            <person name="Spang A."/>
            <person name="Saw J.H."/>
            <person name="Jorgensen S.L."/>
            <person name="Zaremba-Niedzwiedzka K."/>
            <person name="Martijn J."/>
            <person name="Lind A.E."/>
            <person name="van Eijk R."/>
            <person name="Schleper C."/>
            <person name="Guy L."/>
            <person name="Ettema T.J."/>
        </authorList>
    </citation>
    <scope>NUCLEOTIDE SEQUENCE</scope>
</reference>
<dbReference type="InterPro" id="IPR050535">
    <property type="entry name" value="DNA_Repair-Maintenance_Comp"/>
</dbReference>
<dbReference type="InterPro" id="IPR004843">
    <property type="entry name" value="Calcineurin-like_PHP"/>
</dbReference>
<proteinExistence type="predicted"/>
<organism evidence="2">
    <name type="scientific">marine sediment metagenome</name>
    <dbReference type="NCBI Taxonomy" id="412755"/>
    <lineage>
        <taxon>unclassified sequences</taxon>
        <taxon>metagenomes</taxon>
        <taxon>ecological metagenomes</taxon>
    </lineage>
</organism>
<accession>A0A0F9UGM1</accession>
<dbReference type="EMBL" id="LAZR01000095">
    <property type="protein sequence ID" value="KKN92355.1"/>
    <property type="molecule type" value="Genomic_DNA"/>
</dbReference>
<gene>
    <name evidence="2" type="ORF">LCGC14_0208460</name>
</gene>
<dbReference type="Gene3D" id="3.60.21.10">
    <property type="match status" value="1"/>
</dbReference>
<comment type="caution">
    <text evidence="2">The sequence shown here is derived from an EMBL/GenBank/DDBJ whole genome shotgun (WGS) entry which is preliminary data.</text>
</comment>
<dbReference type="Pfam" id="PF00149">
    <property type="entry name" value="Metallophos"/>
    <property type="match status" value="1"/>
</dbReference>